<evidence type="ECO:0000259" key="1">
    <source>
        <dbReference type="Pfam" id="PF00149"/>
    </source>
</evidence>
<dbReference type="Gene3D" id="3.60.21.10">
    <property type="match status" value="1"/>
</dbReference>
<dbReference type="InterPro" id="IPR029052">
    <property type="entry name" value="Metallo-depent_PP-like"/>
</dbReference>
<evidence type="ECO:0000313" key="2">
    <source>
        <dbReference type="EMBL" id="MPR35843.1"/>
    </source>
</evidence>
<reference evidence="2 3" key="1">
    <citation type="submission" date="2019-10" db="EMBL/GenBank/DDBJ databases">
        <title>Draft Genome Sequence of Cytophagaceae sp. SJW1-29.</title>
        <authorList>
            <person name="Choi A."/>
        </authorList>
    </citation>
    <scope>NUCLEOTIDE SEQUENCE [LARGE SCALE GENOMIC DNA]</scope>
    <source>
        <strain evidence="2 3">SJW1-29</strain>
    </source>
</reference>
<protein>
    <submittedName>
        <fullName evidence="2">Metallophosphoesterase</fullName>
    </submittedName>
</protein>
<dbReference type="RefSeq" id="WP_152763246.1">
    <property type="nucleotide sequence ID" value="NZ_WHLY01000002.1"/>
</dbReference>
<keyword evidence="3" id="KW-1185">Reference proteome</keyword>
<comment type="caution">
    <text evidence="2">The sequence shown here is derived from an EMBL/GenBank/DDBJ whole genome shotgun (WGS) entry which is preliminary data.</text>
</comment>
<feature type="domain" description="Calcineurin-like phosphoesterase" evidence="1">
    <location>
        <begin position="97"/>
        <end position="298"/>
    </location>
</feature>
<dbReference type="GO" id="GO:0016787">
    <property type="term" value="F:hydrolase activity"/>
    <property type="evidence" value="ECO:0007669"/>
    <property type="project" value="InterPro"/>
</dbReference>
<name>A0A7C9BJY1_9BACT</name>
<dbReference type="AlphaFoldDB" id="A0A7C9BJY1"/>
<gene>
    <name evidence="2" type="ORF">GBK04_21445</name>
</gene>
<dbReference type="Proteomes" id="UP000479293">
    <property type="component" value="Unassembled WGS sequence"/>
</dbReference>
<organism evidence="2 3">
    <name type="scientific">Salmonirosea aquatica</name>
    <dbReference type="NCBI Taxonomy" id="2654236"/>
    <lineage>
        <taxon>Bacteria</taxon>
        <taxon>Pseudomonadati</taxon>
        <taxon>Bacteroidota</taxon>
        <taxon>Cytophagia</taxon>
        <taxon>Cytophagales</taxon>
        <taxon>Spirosomataceae</taxon>
        <taxon>Salmonirosea</taxon>
    </lineage>
</organism>
<dbReference type="SUPFAM" id="SSF56300">
    <property type="entry name" value="Metallo-dependent phosphatases"/>
    <property type="match status" value="1"/>
</dbReference>
<sequence>MPETPEKKVEKYLDLGHSEVENHAKTQQKLYEEHVTRTSSVTRVINEFFSTNIFGFVYHYLRSRFGARYPYPSYPSEGDSGIFRLNSSVPSRPEITLALLSDWGSDTTESDTVAHLVARYAPDYSIHLGDIYFVGTPQEVAENFTAPHASWYYGASGSLALCGNHEMYSNGAAYYQQLLPAMYVDEDGVKKTQRAAFFCLENEHWRIIGLDTGYTSVGRPFLEVLSPPDCHFRDEQLAWLRDVVKLGDPTDTRGLVFLSHHPYISAFREDYFRPGEQLCELMGEAARPVVWFWGHDHRLVGYQMGQNKSELQAYGRCIGHGGMPVETKMSVRDSDVLKLSFYDRRVRTRIKRHDLGYNGFVLLQLEGDTLTATYRDLEDTKVLEENWRVNTKDGKLTWEVTFTHEELSLYGE</sequence>
<evidence type="ECO:0000313" key="3">
    <source>
        <dbReference type="Proteomes" id="UP000479293"/>
    </source>
</evidence>
<proteinExistence type="predicted"/>
<dbReference type="EMBL" id="WHLY01000002">
    <property type="protein sequence ID" value="MPR35843.1"/>
    <property type="molecule type" value="Genomic_DNA"/>
</dbReference>
<accession>A0A7C9BJY1</accession>
<dbReference type="Pfam" id="PF00149">
    <property type="entry name" value="Metallophos"/>
    <property type="match status" value="1"/>
</dbReference>
<dbReference type="InterPro" id="IPR004843">
    <property type="entry name" value="Calcineurin-like_PHP"/>
</dbReference>